<organism evidence="1 2">
    <name type="scientific">Streptomyces humidus</name>
    <dbReference type="NCBI Taxonomy" id="52259"/>
    <lineage>
        <taxon>Bacteria</taxon>
        <taxon>Bacillati</taxon>
        <taxon>Actinomycetota</taxon>
        <taxon>Actinomycetes</taxon>
        <taxon>Kitasatosporales</taxon>
        <taxon>Streptomycetaceae</taxon>
        <taxon>Streptomyces</taxon>
    </lineage>
</organism>
<dbReference type="EMBL" id="BMTL01000012">
    <property type="protein sequence ID" value="GGR91650.1"/>
    <property type="molecule type" value="Genomic_DNA"/>
</dbReference>
<reference evidence="1" key="2">
    <citation type="submission" date="2020-09" db="EMBL/GenBank/DDBJ databases">
        <authorList>
            <person name="Sun Q."/>
            <person name="Ohkuma M."/>
        </authorList>
    </citation>
    <scope>NUCLEOTIDE SEQUENCE</scope>
    <source>
        <strain evidence="1">JCM 4386</strain>
    </source>
</reference>
<dbReference type="Proteomes" id="UP000606194">
    <property type="component" value="Unassembled WGS sequence"/>
</dbReference>
<dbReference type="AlphaFoldDB" id="A0A918FX42"/>
<proteinExistence type="predicted"/>
<dbReference type="RefSeq" id="WP_190150052.1">
    <property type="nucleotide sequence ID" value="NZ_BMTL01000012.1"/>
</dbReference>
<sequence>MTAQHMEPDGPLVSRPERTPAALRVALAQVAPHRLPEMERQKDEAIALAARTGSLGPITQFLESWALAIEIARIPSTASRLRAAEYTAQSVDRDRPAWRDAMDEIHALHVWARESLARG</sequence>
<evidence type="ECO:0000313" key="1">
    <source>
        <dbReference type="EMBL" id="GGR91650.1"/>
    </source>
</evidence>
<keyword evidence="2" id="KW-1185">Reference proteome</keyword>
<name>A0A918FX42_9ACTN</name>
<comment type="caution">
    <text evidence="1">The sequence shown here is derived from an EMBL/GenBank/DDBJ whole genome shotgun (WGS) entry which is preliminary data.</text>
</comment>
<reference evidence="1" key="1">
    <citation type="journal article" date="2014" name="Int. J. Syst. Evol. Microbiol.">
        <title>Complete genome sequence of Corynebacterium casei LMG S-19264T (=DSM 44701T), isolated from a smear-ripened cheese.</title>
        <authorList>
            <consortium name="US DOE Joint Genome Institute (JGI-PGF)"/>
            <person name="Walter F."/>
            <person name="Albersmeier A."/>
            <person name="Kalinowski J."/>
            <person name="Ruckert C."/>
        </authorList>
    </citation>
    <scope>NUCLEOTIDE SEQUENCE</scope>
    <source>
        <strain evidence="1">JCM 4386</strain>
    </source>
</reference>
<evidence type="ECO:0000313" key="2">
    <source>
        <dbReference type="Proteomes" id="UP000606194"/>
    </source>
</evidence>
<accession>A0A918FX42</accession>
<protein>
    <submittedName>
        <fullName evidence="1">Uncharacterized protein</fullName>
    </submittedName>
</protein>
<gene>
    <name evidence="1" type="ORF">GCM10010269_33480</name>
</gene>